<evidence type="ECO:0000313" key="2">
    <source>
        <dbReference type="EnsemblPlants" id="OGLUM10G08270.1"/>
    </source>
</evidence>
<dbReference type="AlphaFoldDB" id="A0A0E0B9Y2"/>
<sequence length="68" mass="6916">MRRRLSESEAPSSQTRRSFRPRNQASTTSHGPIPLLPPTARRGGGASSPSAPATAAATSPSGASCLAV</sequence>
<evidence type="ECO:0000256" key="1">
    <source>
        <dbReference type="SAM" id="MobiDB-lite"/>
    </source>
</evidence>
<keyword evidence="3" id="KW-1185">Reference proteome</keyword>
<reference evidence="2" key="1">
    <citation type="submission" date="2015-04" db="UniProtKB">
        <authorList>
            <consortium name="EnsemblPlants"/>
        </authorList>
    </citation>
    <scope>IDENTIFICATION</scope>
</reference>
<proteinExistence type="predicted"/>
<dbReference type="Gramene" id="OGLUM10G08270.1">
    <property type="protein sequence ID" value="OGLUM10G08270.1"/>
    <property type="gene ID" value="OGLUM10G08270"/>
</dbReference>
<reference evidence="2" key="2">
    <citation type="submission" date="2018-05" db="EMBL/GenBank/DDBJ databases">
        <title>OgluRS3 (Oryza glumaepatula Reference Sequence Version 3).</title>
        <authorList>
            <person name="Zhang J."/>
            <person name="Kudrna D."/>
            <person name="Lee S."/>
            <person name="Talag J."/>
            <person name="Welchert J."/>
            <person name="Wing R.A."/>
        </authorList>
    </citation>
    <scope>NUCLEOTIDE SEQUENCE [LARGE SCALE GENOMIC DNA]</scope>
</reference>
<feature type="region of interest" description="Disordered" evidence="1">
    <location>
        <begin position="1"/>
        <end position="68"/>
    </location>
</feature>
<protein>
    <submittedName>
        <fullName evidence="2">Uncharacterized protein</fullName>
    </submittedName>
</protein>
<accession>A0A0E0B9Y2</accession>
<dbReference type="Proteomes" id="UP000026961">
    <property type="component" value="Chromosome 10"/>
</dbReference>
<feature type="compositionally biased region" description="Low complexity" evidence="1">
    <location>
        <begin position="47"/>
        <end position="68"/>
    </location>
</feature>
<feature type="compositionally biased region" description="Polar residues" evidence="1">
    <location>
        <begin position="9"/>
        <end position="30"/>
    </location>
</feature>
<dbReference type="HOGENOM" id="CLU_2783418_0_0_1"/>
<name>A0A0E0B9Y2_9ORYZ</name>
<dbReference type="EnsemblPlants" id="OGLUM10G08270.1">
    <property type="protein sequence ID" value="OGLUM10G08270.1"/>
    <property type="gene ID" value="OGLUM10G08270"/>
</dbReference>
<evidence type="ECO:0000313" key="3">
    <source>
        <dbReference type="Proteomes" id="UP000026961"/>
    </source>
</evidence>
<organism evidence="2">
    <name type="scientific">Oryza glumipatula</name>
    <dbReference type="NCBI Taxonomy" id="40148"/>
    <lineage>
        <taxon>Eukaryota</taxon>
        <taxon>Viridiplantae</taxon>
        <taxon>Streptophyta</taxon>
        <taxon>Embryophyta</taxon>
        <taxon>Tracheophyta</taxon>
        <taxon>Spermatophyta</taxon>
        <taxon>Magnoliopsida</taxon>
        <taxon>Liliopsida</taxon>
        <taxon>Poales</taxon>
        <taxon>Poaceae</taxon>
        <taxon>BOP clade</taxon>
        <taxon>Oryzoideae</taxon>
        <taxon>Oryzeae</taxon>
        <taxon>Oryzinae</taxon>
        <taxon>Oryza</taxon>
    </lineage>
</organism>